<dbReference type="Proteomes" id="UP000185696">
    <property type="component" value="Unassembled WGS sequence"/>
</dbReference>
<gene>
    <name evidence="2" type="ORF">BLA60_28355</name>
</gene>
<evidence type="ECO:0000313" key="3">
    <source>
        <dbReference type="Proteomes" id="UP000185696"/>
    </source>
</evidence>
<dbReference type="AlphaFoldDB" id="A0A7Z1AW17"/>
<reference evidence="2 3" key="1">
    <citation type="submission" date="2016-12" db="EMBL/GenBank/DDBJ databases">
        <title>The draft genome sequence of Actinophytocola xinjiangensis.</title>
        <authorList>
            <person name="Wang W."/>
            <person name="Yuan L."/>
        </authorList>
    </citation>
    <scope>NUCLEOTIDE SEQUENCE [LARGE SCALE GENOMIC DNA]</scope>
    <source>
        <strain evidence="2 3">CGMCC 4.4663</strain>
    </source>
</reference>
<proteinExistence type="predicted"/>
<evidence type="ECO:0000256" key="1">
    <source>
        <dbReference type="SAM" id="Phobius"/>
    </source>
</evidence>
<evidence type="ECO:0000313" key="2">
    <source>
        <dbReference type="EMBL" id="OLF07127.1"/>
    </source>
</evidence>
<protein>
    <submittedName>
        <fullName evidence="2">Uncharacterized protein</fullName>
    </submittedName>
</protein>
<feature type="transmembrane region" description="Helical" evidence="1">
    <location>
        <begin position="47"/>
        <end position="65"/>
    </location>
</feature>
<feature type="transmembrane region" description="Helical" evidence="1">
    <location>
        <begin position="21"/>
        <end position="41"/>
    </location>
</feature>
<comment type="caution">
    <text evidence="2">The sequence shown here is derived from an EMBL/GenBank/DDBJ whole genome shotgun (WGS) entry which is preliminary data.</text>
</comment>
<keyword evidence="3" id="KW-1185">Reference proteome</keyword>
<dbReference type="RefSeq" id="WP_075136070.1">
    <property type="nucleotide sequence ID" value="NZ_MSIF01000017.1"/>
</dbReference>
<sequence>MSMNDPLLPVLPPEAPDFRPVRGLAIAASVLVAVVCVLNVAATWLGWTTYQLILCVAGVFVVLTIRQITAWQETPRPA</sequence>
<name>A0A7Z1AW17_9PSEU</name>
<dbReference type="EMBL" id="MSIF01000017">
    <property type="protein sequence ID" value="OLF07127.1"/>
    <property type="molecule type" value="Genomic_DNA"/>
</dbReference>
<accession>A0A7Z1AW17</accession>
<keyword evidence="1" id="KW-0812">Transmembrane</keyword>
<keyword evidence="1" id="KW-0472">Membrane</keyword>
<organism evidence="2 3">
    <name type="scientific">Actinophytocola xinjiangensis</name>
    <dbReference type="NCBI Taxonomy" id="485602"/>
    <lineage>
        <taxon>Bacteria</taxon>
        <taxon>Bacillati</taxon>
        <taxon>Actinomycetota</taxon>
        <taxon>Actinomycetes</taxon>
        <taxon>Pseudonocardiales</taxon>
        <taxon>Pseudonocardiaceae</taxon>
    </lineage>
</organism>
<keyword evidence="1" id="KW-1133">Transmembrane helix</keyword>